<dbReference type="KEGG" id="msn:LI99_03180"/>
<comment type="subcellular location">
    <subcellularLocation>
        <location evidence="1">Cell membrane</location>
        <topology evidence="1">Peripheral membrane protein</topology>
    </subcellularLocation>
</comment>
<evidence type="ECO:0000256" key="6">
    <source>
        <dbReference type="ARBA" id="ARBA00022840"/>
    </source>
</evidence>
<dbReference type="GO" id="GO:0016887">
    <property type="term" value="F:ATP hydrolysis activity"/>
    <property type="evidence" value="ECO:0007669"/>
    <property type="project" value="InterPro"/>
</dbReference>
<evidence type="ECO:0000256" key="1">
    <source>
        <dbReference type="ARBA" id="ARBA00004202"/>
    </source>
</evidence>
<evidence type="ECO:0000256" key="2">
    <source>
        <dbReference type="ARBA" id="ARBA00005417"/>
    </source>
</evidence>
<evidence type="ECO:0000313" key="8">
    <source>
        <dbReference type="EMBL" id="VTP07461.1"/>
    </source>
</evidence>
<dbReference type="SUPFAM" id="SSF52540">
    <property type="entry name" value="P-loop containing nucleoside triphosphate hydrolases"/>
    <property type="match status" value="1"/>
</dbReference>
<keyword evidence="5" id="KW-0547">Nucleotide-binding</keyword>
<proteinExistence type="inferred from homology"/>
<dbReference type="SMART" id="SM00382">
    <property type="entry name" value="AAA"/>
    <property type="match status" value="1"/>
</dbReference>
<dbReference type="InterPro" id="IPR027417">
    <property type="entry name" value="P-loop_NTPase"/>
</dbReference>
<keyword evidence="6 8" id="KW-0067">ATP-binding</keyword>
<keyword evidence="3" id="KW-0813">Transport</keyword>
<dbReference type="PROSITE" id="PS00211">
    <property type="entry name" value="ABC_TRANSPORTER_1"/>
    <property type="match status" value="1"/>
</dbReference>
<dbReference type="KEGG" id="msh:LI98_03180"/>
<dbReference type="AlphaFoldDB" id="A0A653FEE9"/>
<dbReference type="Pfam" id="PF00005">
    <property type="entry name" value="ABC_tran"/>
    <property type="match status" value="1"/>
</dbReference>
<protein>
    <submittedName>
        <fullName evidence="8">Oligopeptide transport ATP-binding protein OppD</fullName>
    </submittedName>
</protein>
<comment type="similarity">
    <text evidence="2">Belongs to the ABC transporter superfamily.</text>
</comment>
<dbReference type="Gene3D" id="3.40.50.300">
    <property type="entry name" value="P-loop containing nucleotide triphosphate hydrolases"/>
    <property type="match status" value="1"/>
</dbReference>
<dbReference type="NCBIfam" id="TIGR01727">
    <property type="entry name" value="oligo_HPY"/>
    <property type="match status" value="1"/>
</dbReference>
<dbReference type="GO" id="GO:0015833">
    <property type="term" value="P:peptide transport"/>
    <property type="evidence" value="ECO:0007669"/>
    <property type="project" value="InterPro"/>
</dbReference>
<keyword evidence="7" id="KW-0472">Membrane</keyword>
<dbReference type="OMA" id="CPYADVP"/>
<evidence type="ECO:0000256" key="7">
    <source>
        <dbReference type="ARBA" id="ARBA00023136"/>
    </source>
</evidence>
<dbReference type="GeneID" id="93455553"/>
<keyword evidence="4" id="KW-1003">Cell membrane</keyword>
<dbReference type="Pfam" id="PF08352">
    <property type="entry name" value="oligo_HPY"/>
    <property type="match status" value="1"/>
</dbReference>
<reference evidence="8" key="1">
    <citation type="submission" date="2019-05" db="EMBL/GenBank/DDBJ databases">
        <authorList>
            <person name="Naeem R."/>
            <person name="Antony C."/>
            <person name="Guan Q."/>
        </authorList>
    </citation>
    <scope>NUCLEOTIDE SEQUENCE</scope>
    <source>
        <strain evidence="8">1</strain>
    </source>
</reference>
<dbReference type="InterPro" id="IPR017871">
    <property type="entry name" value="ABC_transporter-like_CS"/>
</dbReference>
<accession>A0A653FEE9</accession>
<organism evidence="8">
    <name type="scientific">Mycolicibacterium smegmatis</name>
    <name type="common">Mycobacterium smegmatis</name>
    <dbReference type="NCBI Taxonomy" id="1772"/>
    <lineage>
        <taxon>Bacteria</taxon>
        <taxon>Bacillati</taxon>
        <taxon>Actinomycetota</taxon>
        <taxon>Actinomycetes</taxon>
        <taxon>Mycobacteriales</taxon>
        <taxon>Mycobacteriaceae</taxon>
        <taxon>Mycolicibacterium</taxon>
    </lineage>
</organism>
<dbReference type="PANTHER" id="PTHR43297">
    <property type="entry name" value="OLIGOPEPTIDE TRANSPORT ATP-BINDING PROTEIN APPD"/>
    <property type="match status" value="1"/>
</dbReference>
<dbReference type="GO" id="GO:0005524">
    <property type="term" value="F:ATP binding"/>
    <property type="evidence" value="ECO:0007669"/>
    <property type="project" value="UniProtKB-KW"/>
</dbReference>
<evidence type="ECO:0000256" key="4">
    <source>
        <dbReference type="ARBA" id="ARBA00022475"/>
    </source>
</evidence>
<sequence length="328" mass="36058">MSALLQVNDLRVSFTTDGGVVRAVDGVSFDLKRGEILAVVGESGSGKSVTAQTLIGLTRASNSAITGAIDFDGRDINSLDDGALREIRGEHIAMVFQDPMTSLNPVYRVGDQIIEMIRAHRDVSKAEARDKAVELLRAVGIPHPEQRVSDYPHEFSGGMRQRVMIAMALALEPEVLIADEPTTALDVTVQAQILRLVDRLNQERELAVVLITHDLGVVAEVADRVVVMYAGQIVEDGTLDEIFYDPQHPYTWGLLGSLPRVEDTNQERLQQIPGQPPSLLNPPTGCRFAARCAHAFSKCTQPPPLEDRKGDGHLDRCWLTPEEKRTLR</sequence>
<dbReference type="EMBL" id="LR589633">
    <property type="protein sequence ID" value="VTP07461.1"/>
    <property type="molecule type" value="Genomic_DNA"/>
</dbReference>
<dbReference type="InterPro" id="IPR050388">
    <property type="entry name" value="ABC_Ni/Peptide_Import"/>
</dbReference>
<dbReference type="CDD" id="cd03257">
    <property type="entry name" value="ABC_NikE_OppD_transporters"/>
    <property type="match status" value="1"/>
</dbReference>
<dbReference type="PROSITE" id="PS50893">
    <property type="entry name" value="ABC_TRANSPORTER_2"/>
    <property type="match status" value="1"/>
</dbReference>
<dbReference type="FunFam" id="3.40.50.300:FF:000016">
    <property type="entry name" value="Oligopeptide ABC transporter ATP-binding component"/>
    <property type="match status" value="1"/>
</dbReference>
<dbReference type="InterPro" id="IPR003593">
    <property type="entry name" value="AAA+_ATPase"/>
</dbReference>
<dbReference type="RefSeq" id="WP_011727086.1">
    <property type="nucleotide sequence ID" value="NZ_CP009495.1"/>
</dbReference>
<evidence type="ECO:0000256" key="5">
    <source>
        <dbReference type="ARBA" id="ARBA00022741"/>
    </source>
</evidence>
<dbReference type="PANTHER" id="PTHR43297:SF2">
    <property type="entry name" value="DIPEPTIDE TRANSPORT ATP-BINDING PROTEIN DPPD"/>
    <property type="match status" value="1"/>
</dbReference>
<dbReference type="InterPro" id="IPR013563">
    <property type="entry name" value="Oligopep_ABC_C"/>
</dbReference>
<name>A0A653FEE9_MYCSM</name>
<dbReference type="GO" id="GO:0005886">
    <property type="term" value="C:plasma membrane"/>
    <property type="evidence" value="ECO:0007669"/>
    <property type="project" value="UniProtKB-SubCell"/>
</dbReference>
<dbReference type="InterPro" id="IPR003439">
    <property type="entry name" value="ABC_transporter-like_ATP-bd"/>
</dbReference>
<evidence type="ECO:0000256" key="3">
    <source>
        <dbReference type="ARBA" id="ARBA00022448"/>
    </source>
</evidence>
<gene>
    <name evidence="8" type="primary">oppD_2</name>
    <name evidence="8" type="ORF">BIN_B_01781</name>
</gene>